<accession>J7L5I4</accession>
<dbReference type="HOGENOM" id="CLU_2826765_0_0_11"/>
<name>J7L5I4_NOCAA</name>
<protein>
    <submittedName>
        <fullName evidence="1">Uncharacterized protein</fullName>
    </submittedName>
</protein>
<reference evidence="2" key="2">
    <citation type="submission" date="2012-08" db="EMBL/GenBank/DDBJ databases">
        <title>Whole-genome sequence of Nocardiopsis alba strain ATCC BAA-2165 associated with honeybees.</title>
        <authorList>
            <person name="Qiao J."/>
            <person name="Chen L."/>
            <person name="Li Y."/>
            <person name="Wang J."/>
            <person name="Zhang W."/>
            <person name="Chen S."/>
        </authorList>
    </citation>
    <scope>NUCLEOTIDE SEQUENCE [LARGE SCALE GENOMIC DNA]</scope>
    <source>
        <strain evidence="2">ATCC BAA-2165 / BE74</strain>
    </source>
</reference>
<dbReference type="EMBL" id="CP003788">
    <property type="protein sequence ID" value="AFR07976.1"/>
    <property type="molecule type" value="Genomic_DNA"/>
</dbReference>
<dbReference type="KEGG" id="nal:B005_2175"/>
<dbReference type="AntiFam" id="ANF00006">
    <property type="entry name" value="Translation of CRISPR region"/>
</dbReference>
<gene>
    <name evidence="1" type="ordered locus">B005_2175</name>
</gene>
<sequence>MCSTSCRTVSTGPSPRAWGADDLVSGRETGVRSIPTCVGFTGTTRTLNEETSVHPHVRGVHVARAA</sequence>
<evidence type="ECO:0000313" key="1">
    <source>
        <dbReference type="EMBL" id="AFR07976.1"/>
    </source>
</evidence>
<reference evidence="1 2" key="1">
    <citation type="journal article" date="2012" name="J. Bacteriol.">
        <title>Whole-Genome Sequence of Nocardiopsis alba Strain ATCC BAA-2165, Associated with Honeybees.</title>
        <authorList>
            <person name="Qiao J."/>
            <person name="Chen L."/>
            <person name="Li Y."/>
            <person name="Wang J."/>
            <person name="Zhang W."/>
            <person name="Chen S."/>
        </authorList>
    </citation>
    <scope>NUCLEOTIDE SEQUENCE [LARGE SCALE GENOMIC DNA]</scope>
    <source>
        <strain evidence="2">ATCC BAA-2165 / BE74</strain>
    </source>
</reference>
<dbReference type="Proteomes" id="UP000003779">
    <property type="component" value="Chromosome"/>
</dbReference>
<evidence type="ECO:0000313" key="2">
    <source>
        <dbReference type="Proteomes" id="UP000003779"/>
    </source>
</evidence>
<organism evidence="1 2">
    <name type="scientific">Nocardiopsis alba (strain ATCC BAA-2165 / BE74)</name>
    <dbReference type="NCBI Taxonomy" id="1205910"/>
    <lineage>
        <taxon>Bacteria</taxon>
        <taxon>Bacillati</taxon>
        <taxon>Actinomycetota</taxon>
        <taxon>Actinomycetes</taxon>
        <taxon>Streptosporangiales</taxon>
        <taxon>Nocardiopsidaceae</taxon>
        <taxon>Nocardiopsis</taxon>
    </lineage>
</organism>
<proteinExistence type="predicted"/>
<dbReference type="AlphaFoldDB" id="J7L5I4"/>
<dbReference type="AntiFam" id="ANF00057">
    <property type="entry name" value="Translation of E. coli type CRISPR repeat"/>
</dbReference>